<accession>A0A1M4Y9S5</accession>
<reference evidence="3" key="1">
    <citation type="submission" date="2016-11" db="EMBL/GenBank/DDBJ databases">
        <authorList>
            <person name="Varghese N."/>
            <person name="Submissions S."/>
        </authorList>
    </citation>
    <scope>NUCLEOTIDE SEQUENCE [LARGE SCALE GENOMIC DNA]</scope>
    <source>
        <strain evidence="3">DSM 17539</strain>
    </source>
</reference>
<dbReference type="RefSeq" id="WP_072861205.1">
    <property type="nucleotide sequence ID" value="NZ_FQUX01000002.1"/>
</dbReference>
<name>A0A1M4Y9S5_9FLAO</name>
<dbReference type="InterPro" id="IPR056695">
    <property type="entry name" value="DUF7793"/>
</dbReference>
<dbReference type="Gene3D" id="3.40.1680.10">
    <property type="entry name" value="yp_829618.1 domain like"/>
    <property type="match status" value="1"/>
</dbReference>
<dbReference type="OrthoDB" id="957652at2"/>
<dbReference type="Proteomes" id="UP000184406">
    <property type="component" value="Unassembled WGS sequence"/>
</dbReference>
<dbReference type="EMBL" id="FQUX01000002">
    <property type="protein sequence ID" value="SHF02440.1"/>
    <property type="molecule type" value="Genomic_DNA"/>
</dbReference>
<organism evidence="2 3">
    <name type="scientific">Arenibacter palladensis</name>
    <dbReference type="NCBI Taxonomy" id="237373"/>
    <lineage>
        <taxon>Bacteria</taxon>
        <taxon>Pseudomonadati</taxon>
        <taxon>Bacteroidota</taxon>
        <taxon>Flavobacteriia</taxon>
        <taxon>Flavobacteriales</taxon>
        <taxon>Flavobacteriaceae</taxon>
        <taxon>Arenibacter</taxon>
    </lineage>
</organism>
<dbReference type="Gene3D" id="3.40.970.30">
    <property type="entry name" value="yp_829618.1 like domains"/>
    <property type="match status" value="1"/>
</dbReference>
<keyword evidence="3" id="KW-1185">Reference proteome</keyword>
<evidence type="ECO:0000313" key="3">
    <source>
        <dbReference type="Proteomes" id="UP000184406"/>
    </source>
</evidence>
<feature type="domain" description="DUF7793" evidence="1">
    <location>
        <begin position="12"/>
        <end position="123"/>
    </location>
</feature>
<sequence>MENSFENEYAEYYIDNGVVRFIYKQNLTIQLAGAMEIVSDRLQLQKGKAYPILCDIRGIIDISKDARRYLATEGSSLTKAVAFISDNPLSQILTDLYLLANMPPIPTKVVSNEYEGMEFLSEFIE</sequence>
<protein>
    <recommendedName>
        <fullName evidence="1">DUF7793 domain-containing protein</fullName>
    </recommendedName>
</protein>
<gene>
    <name evidence="2" type="ORF">SAMN03080594_102368</name>
</gene>
<dbReference type="Pfam" id="PF25056">
    <property type="entry name" value="DUF7793"/>
    <property type="match status" value="1"/>
</dbReference>
<evidence type="ECO:0000313" key="2">
    <source>
        <dbReference type="EMBL" id="SHF02440.1"/>
    </source>
</evidence>
<proteinExistence type="predicted"/>
<evidence type="ECO:0000259" key="1">
    <source>
        <dbReference type="Pfam" id="PF25056"/>
    </source>
</evidence>
<dbReference type="AlphaFoldDB" id="A0A1M4Y9S5"/>